<reference evidence="1 2" key="1">
    <citation type="submission" date="2011-05" db="EMBL/GenBank/DDBJ databases">
        <authorList>
            <person name="Muzny D."/>
            <person name="Qin X."/>
            <person name="Deng J."/>
            <person name="Jiang H."/>
            <person name="Liu Y."/>
            <person name="Qu J."/>
            <person name="Song X.-Z."/>
            <person name="Zhang L."/>
            <person name="Thornton R."/>
            <person name="Coyle M."/>
            <person name="Francisco L."/>
            <person name="Jackson L."/>
            <person name="Javaid M."/>
            <person name="Korchina V."/>
            <person name="Kovar C."/>
            <person name="Mata R."/>
            <person name="Mathew T."/>
            <person name="Ngo R."/>
            <person name="Nguyen L."/>
            <person name="Nguyen N."/>
            <person name="Okwuonu G."/>
            <person name="Ongeri F."/>
            <person name="Pham C."/>
            <person name="Simmons D."/>
            <person name="Wilczek-Boney K."/>
            <person name="Hale W."/>
            <person name="Jakkamsetti A."/>
            <person name="Pham P."/>
            <person name="Ruth R."/>
            <person name="San Lucas F."/>
            <person name="Warren J."/>
            <person name="Zhang J."/>
            <person name="Zhao Z."/>
            <person name="Zhou C."/>
            <person name="Zhu D."/>
            <person name="Lee S."/>
            <person name="Bess C."/>
            <person name="Blankenburg K."/>
            <person name="Forbes L."/>
            <person name="Fu Q."/>
            <person name="Gubbala S."/>
            <person name="Hirani K."/>
            <person name="Jayaseelan J.C."/>
            <person name="Lara F."/>
            <person name="Munidasa M."/>
            <person name="Palculict T."/>
            <person name="Patil S."/>
            <person name="Pu L.-L."/>
            <person name="Saada N."/>
            <person name="Tang L."/>
            <person name="Weissenberger G."/>
            <person name="Zhu Y."/>
            <person name="Hemphill L."/>
            <person name="Shang Y."/>
            <person name="Youmans B."/>
            <person name="Ayvaz T."/>
            <person name="Ross M."/>
            <person name="Santibanez J."/>
            <person name="Aqrawi P."/>
            <person name="Gross S."/>
            <person name="Joshi V."/>
            <person name="Fowler G."/>
            <person name="Nazareth L."/>
            <person name="Reid J."/>
            <person name="Worley K."/>
            <person name="Petrosino J."/>
            <person name="Highlander S."/>
            <person name="Gibbs R."/>
        </authorList>
    </citation>
    <scope>NUCLEOTIDE SEQUENCE [LARGE SCALE GENOMIC DNA]</scope>
    <source>
        <strain evidence="1 2">871</strain>
    </source>
</reference>
<dbReference type="Proteomes" id="UP000003019">
    <property type="component" value="Unassembled WGS sequence"/>
</dbReference>
<dbReference type="PATRIC" id="fig|1032488.3.peg.553"/>
<dbReference type="RefSeq" id="WP_009118299.1">
    <property type="nucleotide sequence ID" value="NZ_JH164926.1"/>
</dbReference>
<accession>G4CG66</accession>
<comment type="caution">
    <text evidence="1">The sequence shown here is derived from an EMBL/GenBank/DDBJ whole genome shotgun (WGS) entry which is preliminary data.</text>
</comment>
<dbReference type="HOGENOM" id="CLU_2667323_0_0_4"/>
<keyword evidence="1" id="KW-0648">Protein biosynthesis</keyword>
<evidence type="ECO:0000313" key="2">
    <source>
        <dbReference type="Proteomes" id="UP000003019"/>
    </source>
</evidence>
<sequence>MFDFNRATARYQDKQLAAHIDQISRAQAAEWGEEEAIDAMHDEPLSEFYDDLTIDEQLAVDKMLKAVYARRQARQ</sequence>
<name>G4CG66_9NEIS</name>
<dbReference type="EMBL" id="AGAY01000022">
    <property type="protein sequence ID" value="EGY53114.1"/>
    <property type="molecule type" value="Genomic_DNA"/>
</dbReference>
<protein>
    <submittedName>
        <fullName evidence="1">Elongation factor Ts</fullName>
    </submittedName>
</protein>
<organism evidence="1 2">
    <name type="scientific">Neisseria shayeganii 871</name>
    <dbReference type="NCBI Taxonomy" id="1032488"/>
    <lineage>
        <taxon>Bacteria</taxon>
        <taxon>Pseudomonadati</taxon>
        <taxon>Pseudomonadota</taxon>
        <taxon>Betaproteobacteria</taxon>
        <taxon>Neisseriales</taxon>
        <taxon>Neisseriaceae</taxon>
        <taxon>Neisseria</taxon>
    </lineage>
</organism>
<keyword evidence="1" id="KW-0251">Elongation factor</keyword>
<dbReference type="GO" id="GO:0003746">
    <property type="term" value="F:translation elongation factor activity"/>
    <property type="evidence" value="ECO:0007669"/>
    <property type="project" value="UniProtKB-KW"/>
</dbReference>
<proteinExistence type="predicted"/>
<dbReference type="AlphaFoldDB" id="G4CG66"/>
<keyword evidence="2" id="KW-1185">Reference proteome</keyword>
<evidence type="ECO:0000313" key="1">
    <source>
        <dbReference type="EMBL" id="EGY53114.1"/>
    </source>
</evidence>
<gene>
    <name evidence="1" type="primary">tsf</name>
    <name evidence="1" type="ORF">HMPREF9371_0605</name>
</gene>